<dbReference type="PANTHER" id="PTHR33627:SF1">
    <property type="entry name" value="TRANSPOSASE"/>
    <property type="match status" value="1"/>
</dbReference>
<dbReference type="SUPFAM" id="SSF53098">
    <property type="entry name" value="Ribonuclease H-like"/>
    <property type="match status" value="1"/>
</dbReference>
<evidence type="ECO:0000259" key="1">
    <source>
        <dbReference type="Pfam" id="PF13546"/>
    </source>
</evidence>
<reference evidence="2 3" key="1">
    <citation type="submission" date="2018-08" db="EMBL/GenBank/DDBJ databases">
        <title>Streptomyces NEAU-D10 sp. nov., a novel Actinomycete isolated from soil.</title>
        <authorList>
            <person name="Jin L."/>
        </authorList>
    </citation>
    <scope>NUCLEOTIDE SEQUENCE [LARGE SCALE GENOMIC DNA]</scope>
    <source>
        <strain evidence="2 3">NEAU-D10</strain>
    </source>
</reference>
<keyword evidence="3" id="KW-1185">Reference proteome</keyword>
<gene>
    <name evidence="2" type="ORF">DY245_07440</name>
</gene>
<accession>A0A371Q919</accession>
<protein>
    <submittedName>
        <fullName evidence="2">IS701 family transposase</fullName>
    </submittedName>
</protein>
<name>A0A371Q919_STRIH</name>
<evidence type="ECO:0000313" key="3">
    <source>
        <dbReference type="Proteomes" id="UP000262477"/>
    </source>
</evidence>
<proteinExistence type="predicted"/>
<dbReference type="Pfam" id="PF13546">
    <property type="entry name" value="DDE_5"/>
    <property type="match status" value="1"/>
</dbReference>
<dbReference type="Proteomes" id="UP000262477">
    <property type="component" value="Unassembled WGS sequence"/>
</dbReference>
<dbReference type="NCBIfam" id="NF033540">
    <property type="entry name" value="transpos_IS701"/>
    <property type="match status" value="1"/>
</dbReference>
<dbReference type="OrthoDB" id="3657225at2"/>
<feature type="domain" description="Transposase IS701-like DDE" evidence="1">
    <location>
        <begin position="24"/>
        <end position="283"/>
    </location>
</feature>
<dbReference type="EMBL" id="QUAC01000051">
    <property type="protein sequence ID" value="REK90933.1"/>
    <property type="molecule type" value="Genomic_DNA"/>
</dbReference>
<dbReference type="InterPro" id="IPR038721">
    <property type="entry name" value="IS701-like_DDE_dom"/>
</dbReference>
<organism evidence="2 3">
    <name type="scientific">Streptomyces inhibens</name>
    <dbReference type="NCBI Taxonomy" id="2293571"/>
    <lineage>
        <taxon>Bacteria</taxon>
        <taxon>Bacillati</taxon>
        <taxon>Actinomycetota</taxon>
        <taxon>Actinomycetes</taxon>
        <taxon>Kitasatosporales</taxon>
        <taxon>Streptomycetaceae</taxon>
        <taxon>Streptomyces</taxon>
    </lineage>
</organism>
<evidence type="ECO:0000313" key="2">
    <source>
        <dbReference type="EMBL" id="REK90933.1"/>
    </source>
</evidence>
<comment type="caution">
    <text evidence="2">The sequence shown here is derived from an EMBL/GenBank/DDBJ whole genome shotgun (WGS) entry which is preliminary data.</text>
</comment>
<dbReference type="PANTHER" id="PTHR33627">
    <property type="entry name" value="TRANSPOSASE"/>
    <property type="match status" value="1"/>
</dbReference>
<dbReference type="InterPro" id="IPR039365">
    <property type="entry name" value="IS701-like"/>
</dbReference>
<dbReference type="AlphaFoldDB" id="A0A371Q919"/>
<sequence length="403" mass="44871">MRADELAACRGWLEEFAGEVFVPLAPRVDQRVKGGLYLRGLLLDGRRKSMQPMAGRLGVDHQQLQQFMTSSTWPVDAVRAGLARRAVAVVRPQVWVVDDTGFPKDGGSSPGVARQYSGTLGKVGNCQIGVSVHAASDTASCPLSWRLFLPRSWDGPEAEGRRVRCRIPDGEHHRPKWQLALEMLDELAAVGLRPAVLVADAGYSANADFRHALEDRRLAYALQVKGELTAHGEAAKPYEPPYGGLGPRPLPRYRTRPVSLREHVLAAGRDRAQAVTWRTGSKGAMTSRFVFLRVRLAGRRPKPAPDGVIGLRWLIAQWPEGEDEPVKYWISNLPADIPARDLVRIAKLRWRIEHDYRELKTTLGLDHFEGRSFAGWHRHVTLVTAAHLFLTEQRTCPKAPARA</sequence>
<dbReference type="RefSeq" id="WP_128504768.1">
    <property type="nucleotide sequence ID" value="NZ_QUAC01000051.1"/>
</dbReference>
<dbReference type="InterPro" id="IPR012337">
    <property type="entry name" value="RNaseH-like_sf"/>
</dbReference>